<evidence type="ECO:0000313" key="1">
    <source>
        <dbReference type="EMBL" id="KAJ8616890.1"/>
    </source>
</evidence>
<dbReference type="EMBL" id="CM056812">
    <property type="protein sequence ID" value="KAJ8616890.1"/>
    <property type="molecule type" value="Genomic_DNA"/>
</dbReference>
<sequence length="86" mass="9620">MRAAVKLKLPVFLLSERRKTGKSSLPPMRTAVNLQLPVFLPSERRKAGKCSFAADASGGKDATAGFPPLRVEEYLEMRVYRPCKQR</sequence>
<organism evidence="1 2">
    <name type="scientific">Persea americana</name>
    <name type="common">Avocado</name>
    <dbReference type="NCBI Taxonomy" id="3435"/>
    <lineage>
        <taxon>Eukaryota</taxon>
        <taxon>Viridiplantae</taxon>
        <taxon>Streptophyta</taxon>
        <taxon>Embryophyta</taxon>
        <taxon>Tracheophyta</taxon>
        <taxon>Spermatophyta</taxon>
        <taxon>Magnoliopsida</taxon>
        <taxon>Magnoliidae</taxon>
        <taxon>Laurales</taxon>
        <taxon>Lauraceae</taxon>
        <taxon>Persea</taxon>
    </lineage>
</organism>
<protein>
    <submittedName>
        <fullName evidence="1">Uncharacterized protein</fullName>
    </submittedName>
</protein>
<evidence type="ECO:0000313" key="2">
    <source>
        <dbReference type="Proteomes" id="UP001234297"/>
    </source>
</evidence>
<reference evidence="1 2" key="1">
    <citation type="journal article" date="2022" name="Hortic Res">
        <title>A haplotype resolved chromosomal level avocado genome allows analysis of novel avocado genes.</title>
        <authorList>
            <person name="Nath O."/>
            <person name="Fletcher S.J."/>
            <person name="Hayward A."/>
            <person name="Shaw L.M."/>
            <person name="Masouleh A.K."/>
            <person name="Furtado A."/>
            <person name="Henry R.J."/>
            <person name="Mitter N."/>
        </authorList>
    </citation>
    <scope>NUCLEOTIDE SEQUENCE [LARGE SCALE GENOMIC DNA]</scope>
    <source>
        <strain evidence="2">cv. Hass</strain>
    </source>
</reference>
<gene>
    <name evidence="1" type="ORF">MRB53_013076</name>
</gene>
<comment type="caution">
    <text evidence="1">The sequence shown here is derived from an EMBL/GenBank/DDBJ whole genome shotgun (WGS) entry which is preliminary data.</text>
</comment>
<dbReference type="Proteomes" id="UP001234297">
    <property type="component" value="Chromosome 4"/>
</dbReference>
<keyword evidence="2" id="KW-1185">Reference proteome</keyword>
<name>A0ACC2K709_PERAE</name>
<proteinExistence type="predicted"/>
<accession>A0ACC2K709</accession>